<evidence type="ECO:0000256" key="4">
    <source>
        <dbReference type="RuleBase" id="RU003707"/>
    </source>
</evidence>
<evidence type="ECO:0000313" key="5">
    <source>
        <dbReference type="EMBL" id="MFC3172730.1"/>
    </source>
</evidence>
<dbReference type="Pfam" id="PF00378">
    <property type="entry name" value="ECH_1"/>
    <property type="match status" value="1"/>
</dbReference>
<reference evidence="6" key="1">
    <citation type="journal article" date="2019" name="Int. J. Syst. Evol. Microbiol.">
        <title>The Global Catalogue of Microorganisms (GCM) 10K type strain sequencing project: providing services to taxonomists for standard genome sequencing and annotation.</title>
        <authorList>
            <consortium name="The Broad Institute Genomics Platform"/>
            <consortium name="The Broad Institute Genome Sequencing Center for Infectious Disease"/>
            <person name="Wu L."/>
            <person name="Ma J."/>
        </authorList>
    </citation>
    <scope>NUCLEOTIDE SEQUENCE [LARGE SCALE GENOMIC DNA]</scope>
    <source>
        <strain evidence="6">KCTC 42984</strain>
    </source>
</reference>
<dbReference type="Proteomes" id="UP001595604">
    <property type="component" value="Unassembled WGS sequence"/>
</dbReference>
<proteinExistence type="inferred from homology"/>
<evidence type="ECO:0000256" key="2">
    <source>
        <dbReference type="ARBA" id="ARBA00023098"/>
    </source>
</evidence>
<keyword evidence="6" id="KW-1185">Reference proteome</keyword>
<organism evidence="5 6">
    <name type="scientific">Novosphingobium bradum</name>
    <dbReference type="NCBI Taxonomy" id="1737444"/>
    <lineage>
        <taxon>Bacteria</taxon>
        <taxon>Pseudomonadati</taxon>
        <taxon>Pseudomonadota</taxon>
        <taxon>Alphaproteobacteria</taxon>
        <taxon>Sphingomonadales</taxon>
        <taxon>Sphingomonadaceae</taxon>
        <taxon>Novosphingobium</taxon>
    </lineage>
</organism>
<name>A0ABV7IJI7_9SPHN</name>
<dbReference type="InterPro" id="IPR018376">
    <property type="entry name" value="Enoyl-CoA_hyd/isom_CS"/>
</dbReference>
<keyword evidence="3" id="KW-0456">Lyase</keyword>
<evidence type="ECO:0000256" key="3">
    <source>
        <dbReference type="ARBA" id="ARBA00023239"/>
    </source>
</evidence>
<dbReference type="PANTHER" id="PTHR11941:SF169">
    <property type="entry name" value="(7AS)-7A-METHYL-1,5-DIOXO-2,3,5,6,7,7A-HEXAHYDRO-1H-INDENE-CARBOXYL-COA HYDROLASE"/>
    <property type="match status" value="1"/>
</dbReference>
<comment type="caution">
    <text evidence="5">The sequence shown here is derived from an EMBL/GenBank/DDBJ whole genome shotgun (WGS) entry which is preliminary data.</text>
</comment>
<dbReference type="InterPro" id="IPR029045">
    <property type="entry name" value="ClpP/crotonase-like_dom_sf"/>
</dbReference>
<gene>
    <name evidence="5" type="ORF">ACFOD9_00545</name>
</gene>
<dbReference type="PROSITE" id="PS00166">
    <property type="entry name" value="ENOYL_COA_HYDRATASE"/>
    <property type="match status" value="1"/>
</dbReference>
<dbReference type="Gene3D" id="1.10.12.10">
    <property type="entry name" value="Lyase 2-enoyl-coa Hydratase, Chain A, domain 2"/>
    <property type="match status" value="1"/>
</dbReference>
<dbReference type="EMBL" id="JBHRTQ010000001">
    <property type="protein sequence ID" value="MFC3172730.1"/>
    <property type="molecule type" value="Genomic_DNA"/>
</dbReference>
<dbReference type="SUPFAM" id="SSF52096">
    <property type="entry name" value="ClpP/crotonase"/>
    <property type="match status" value="1"/>
</dbReference>
<dbReference type="InterPro" id="IPR014748">
    <property type="entry name" value="Enoyl-CoA_hydra_C"/>
</dbReference>
<dbReference type="Gene3D" id="3.90.226.10">
    <property type="entry name" value="2-enoyl-CoA Hydratase, Chain A, domain 1"/>
    <property type="match status" value="1"/>
</dbReference>
<accession>A0ABV7IJI7</accession>
<evidence type="ECO:0000313" key="6">
    <source>
        <dbReference type="Proteomes" id="UP001595604"/>
    </source>
</evidence>
<dbReference type="InterPro" id="IPR001753">
    <property type="entry name" value="Enoyl-CoA_hydra/iso"/>
</dbReference>
<sequence length="262" mass="27154">MSGEAAPPVLLEMLSANIALVTLNRPEKRNAINVEAADAMERIVRAIEADRDVRAVILTSCDERMFCAGADLAATASGTGKGIETPSGGFAGLVYAARTKPWIAAVEGKALGGGFELCLACDLIVASSAALFGLPEVKQGLIAAGGGLQRIAGMIPRNVANELVVTGAPVDAGFLERFGLVNRLVAPGETLATARGLAETIAANGPLAVQFSLGVMRSLQAANDGAGRVLVAERMSALRNSEDFREGPRAFVEKRAPVWTGR</sequence>
<keyword evidence="2" id="KW-0443">Lipid metabolism</keyword>
<evidence type="ECO:0000256" key="1">
    <source>
        <dbReference type="ARBA" id="ARBA00005254"/>
    </source>
</evidence>
<dbReference type="PANTHER" id="PTHR11941">
    <property type="entry name" value="ENOYL-COA HYDRATASE-RELATED"/>
    <property type="match status" value="1"/>
</dbReference>
<dbReference type="CDD" id="cd06558">
    <property type="entry name" value="crotonase-like"/>
    <property type="match status" value="1"/>
</dbReference>
<dbReference type="RefSeq" id="WP_379508127.1">
    <property type="nucleotide sequence ID" value="NZ_JBHRTQ010000001.1"/>
</dbReference>
<protein>
    <submittedName>
        <fullName evidence="5">Enoyl-CoA hydratase-related protein</fullName>
    </submittedName>
</protein>
<comment type="similarity">
    <text evidence="1 4">Belongs to the enoyl-CoA hydratase/isomerase family.</text>
</comment>